<organism evidence="2 3">
    <name type="scientific">Ignavibacterium album (strain DSM 19864 / JCM 16511 / NBRC 101810 / Mat9-16)</name>
    <dbReference type="NCBI Taxonomy" id="945713"/>
    <lineage>
        <taxon>Bacteria</taxon>
        <taxon>Pseudomonadati</taxon>
        <taxon>Ignavibacteriota</taxon>
        <taxon>Ignavibacteria</taxon>
        <taxon>Ignavibacteriales</taxon>
        <taxon>Ignavibacteriaceae</taxon>
        <taxon>Ignavibacterium</taxon>
    </lineage>
</organism>
<evidence type="ECO:0000313" key="3">
    <source>
        <dbReference type="Proteomes" id="UP000007394"/>
    </source>
</evidence>
<dbReference type="PANTHER" id="PTHR42983:SF1">
    <property type="entry name" value="IRON-MOLYBDENUM PROTEIN"/>
    <property type="match status" value="1"/>
</dbReference>
<dbReference type="EMBL" id="CP003418">
    <property type="protein sequence ID" value="AFH48825.1"/>
    <property type="molecule type" value="Genomic_DNA"/>
</dbReference>
<protein>
    <recommendedName>
        <fullName evidence="1">Dinitrogenase iron-molybdenum cofactor biosynthesis domain-containing protein</fullName>
    </recommendedName>
</protein>
<dbReference type="OrthoDB" id="9807451at2"/>
<dbReference type="SUPFAM" id="SSF53146">
    <property type="entry name" value="Nitrogenase accessory factor-like"/>
    <property type="match status" value="1"/>
</dbReference>
<accession>I0AIL8</accession>
<sequence length="132" mass="14760">MKIALSISKHLDSTSLEVFGRSSHYFIHDTENKSDEVLSNPYYIELGGAGLQSARFLIDQNVDVLITKKIGINPLRFLTSASIKVYQSKTTRLTEVLKNYNDGKLNELRISNNNIVIGGKKKDFESSVAHNS</sequence>
<dbReference type="Proteomes" id="UP000007394">
    <property type="component" value="Chromosome"/>
</dbReference>
<proteinExistence type="predicted"/>
<evidence type="ECO:0000259" key="1">
    <source>
        <dbReference type="Pfam" id="PF02579"/>
    </source>
</evidence>
<name>I0AIL8_IGNAJ</name>
<dbReference type="InterPro" id="IPR003731">
    <property type="entry name" value="Di-Nase_FeMo-co_biosynth"/>
</dbReference>
<gene>
    <name evidence="2" type="ordered locus">IALB_1114</name>
</gene>
<reference evidence="2 3" key="1">
    <citation type="journal article" date="2012" name="Front. Microbiol.">
        <title>Complete genome of Ignavibacterium album, a metabolically versatile, flagellated, facultative anaerobe from the phylum Chlorobi.</title>
        <authorList>
            <person name="Liu Z."/>
            <person name="Frigaard N.-U."/>
            <person name="Vogl K."/>
            <person name="Iino T."/>
            <person name="Ohkuma M."/>
            <person name="Overmann J."/>
            <person name="Bryant D.A."/>
        </authorList>
    </citation>
    <scope>NUCLEOTIDE SEQUENCE [LARGE SCALE GENOMIC DNA]</scope>
    <source>
        <strain evidence="3">DSM 19864 / JCM 16511 / NBRC 101810 / Mat9-16</strain>
    </source>
</reference>
<dbReference type="Gene3D" id="3.30.420.130">
    <property type="entry name" value="Dinitrogenase iron-molybdenum cofactor biosynthesis domain"/>
    <property type="match status" value="1"/>
</dbReference>
<dbReference type="InterPro" id="IPR036105">
    <property type="entry name" value="DiNase_FeMo-co_biosyn_sf"/>
</dbReference>
<dbReference type="PANTHER" id="PTHR42983">
    <property type="entry name" value="DINITROGENASE IRON-MOLYBDENUM COFACTOR PROTEIN-RELATED"/>
    <property type="match status" value="1"/>
</dbReference>
<dbReference type="STRING" id="945713.IALB_1114"/>
<dbReference type="AlphaFoldDB" id="I0AIL8"/>
<dbReference type="eggNOG" id="COG1433">
    <property type="taxonomic scope" value="Bacteria"/>
</dbReference>
<dbReference type="RefSeq" id="WP_014559980.1">
    <property type="nucleotide sequence ID" value="NC_017464.1"/>
</dbReference>
<dbReference type="KEGG" id="ial:IALB_1114"/>
<dbReference type="Pfam" id="PF02579">
    <property type="entry name" value="Nitro_FeMo-Co"/>
    <property type="match status" value="1"/>
</dbReference>
<evidence type="ECO:0000313" key="2">
    <source>
        <dbReference type="EMBL" id="AFH48825.1"/>
    </source>
</evidence>
<feature type="domain" description="Dinitrogenase iron-molybdenum cofactor biosynthesis" evidence="1">
    <location>
        <begin position="13"/>
        <end position="101"/>
    </location>
</feature>
<dbReference type="HOGENOM" id="CLU_104194_0_0_10"/>
<keyword evidence="3" id="KW-1185">Reference proteome</keyword>